<evidence type="ECO:0000256" key="2">
    <source>
        <dbReference type="ARBA" id="ARBA00022448"/>
    </source>
</evidence>
<dbReference type="CDD" id="cd03216">
    <property type="entry name" value="ABC_Carb_Monos_I"/>
    <property type="match status" value="1"/>
</dbReference>
<keyword evidence="6 10" id="KW-0067">ATP-binding</keyword>
<dbReference type="PROSITE" id="PS50893">
    <property type="entry name" value="ABC_TRANSPORTER_2"/>
    <property type="match status" value="2"/>
</dbReference>
<keyword evidence="4" id="KW-0677">Repeat</keyword>
<dbReference type="Pfam" id="PF00005">
    <property type="entry name" value="ABC_tran"/>
    <property type="match status" value="2"/>
</dbReference>
<evidence type="ECO:0000256" key="4">
    <source>
        <dbReference type="ARBA" id="ARBA00022737"/>
    </source>
</evidence>
<dbReference type="PROSITE" id="PS00211">
    <property type="entry name" value="ABC_TRANSPORTER_1"/>
    <property type="match status" value="1"/>
</dbReference>
<feature type="domain" description="ABC transporter" evidence="9">
    <location>
        <begin position="277"/>
        <end position="517"/>
    </location>
</feature>
<keyword evidence="11" id="KW-1185">Reference proteome</keyword>
<dbReference type="Proteomes" id="UP001430804">
    <property type="component" value="Unassembled WGS sequence"/>
</dbReference>
<dbReference type="SMART" id="SM00382">
    <property type="entry name" value="AAA"/>
    <property type="match status" value="2"/>
</dbReference>
<evidence type="ECO:0000256" key="3">
    <source>
        <dbReference type="ARBA" id="ARBA00022597"/>
    </source>
</evidence>
<evidence type="ECO:0000256" key="1">
    <source>
        <dbReference type="ARBA" id="ARBA00005417"/>
    </source>
</evidence>
<evidence type="ECO:0000313" key="11">
    <source>
        <dbReference type="Proteomes" id="UP001430804"/>
    </source>
</evidence>
<organism evidence="10 11">
    <name type="scientific">Pseudohoeflea coraliihabitans</name>
    <dbReference type="NCBI Taxonomy" id="2860393"/>
    <lineage>
        <taxon>Bacteria</taxon>
        <taxon>Pseudomonadati</taxon>
        <taxon>Pseudomonadota</taxon>
        <taxon>Alphaproteobacteria</taxon>
        <taxon>Hyphomicrobiales</taxon>
        <taxon>Rhizobiaceae</taxon>
        <taxon>Pseudohoeflea</taxon>
    </lineage>
</organism>
<evidence type="ECO:0000256" key="6">
    <source>
        <dbReference type="ARBA" id="ARBA00022840"/>
    </source>
</evidence>
<dbReference type="EMBL" id="JAHWQX010000002">
    <property type="protein sequence ID" value="MBW3097552.1"/>
    <property type="molecule type" value="Genomic_DNA"/>
</dbReference>
<feature type="domain" description="ABC transporter" evidence="9">
    <location>
        <begin position="4"/>
        <end position="244"/>
    </location>
</feature>
<protein>
    <submittedName>
        <fullName evidence="10">Sugar ABC transporter ATP-binding protein</fullName>
    </submittedName>
</protein>
<dbReference type="InterPro" id="IPR050107">
    <property type="entry name" value="ABC_carbohydrate_import_ATPase"/>
</dbReference>
<evidence type="ECO:0000256" key="8">
    <source>
        <dbReference type="SAM" id="MobiDB-lite"/>
    </source>
</evidence>
<evidence type="ECO:0000259" key="9">
    <source>
        <dbReference type="PROSITE" id="PS50893"/>
    </source>
</evidence>
<keyword evidence="5" id="KW-0547">Nucleotide-binding</keyword>
<dbReference type="PANTHER" id="PTHR43790:SF9">
    <property type="entry name" value="GALACTOFURANOSE TRANSPORTER ATP-BINDING PROTEIN YTFR"/>
    <property type="match status" value="1"/>
</dbReference>
<keyword evidence="2" id="KW-0813">Transport</keyword>
<reference evidence="10" key="1">
    <citation type="submission" date="2021-07" db="EMBL/GenBank/DDBJ databases">
        <title>Pseudohoeflea marina sp. nov. a polyhydroxyalcanoate-producing bacterium.</title>
        <authorList>
            <person name="Zheng W."/>
            <person name="Yu S."/>
            <person name="Huang Y."/>
        </authorList>
    </citation>
    <scope>NUCLEOTIDE SEQUENCE</scope>
    <source>
        <strain evidence="10">DP4N28-3</strain>
    </source>
</reference>
<gene>
    <name evidence="10" type="ORF">KY465_09695</name>
</gene>
<proteinExistence type="inferred from homology"/>
<evidence type="ECO:0000256" key="7">
    <source>
        <dbReference type="ARBA" id="ARBA00023136"/>
    </source>
</evidence>
<comment type="similarity">
    <text evidence="1">Belongs to the ABC transporter superfamily.</text>
</comment>
<keyword evidence="7" id="KW-0472">Membrane</keyword>
<comment type="caution">
    <text evidence="10">The sequence shown here is derived from an EMBL/GenBank/DDBJ whole genome shotgun (WGS) entry which is preliminary data.</text>
</comment>
<keyword evidence="3" id="KW-0762">Sugar transport</keyword>
<dbReference type="CDD" id="cd03215">
    <property type="entry name" value="ABC_Carb_Monos_II"/>
    <property type="match status" value="1"/>
</dbReference>
<name>A0ABS6WNL7_9HYPH</name>
<evidence type="ECO:0000256" key="5">
    <source>
        <dbReference type="ARBA" id="ARBA00022741"/>
    </source>
</evidence>
<dbReference type="PANTHER" id="PTHR43790">
    <property type="entry name" value="CARBOHYDRATE TRANSPORT ATP-BINDING PROTEIN MG119-RELATED"/>
    <property type="match status" value="1"/>
</dbReference>
<dbReference type="GO" id="GO:0005524">
    <property type="term" value="F:ATP binding"/>
    <property type="evidence" value="ECO:0007669"/>
    <property type="project" value="UniProtKB-KW"/>
</dbReference>
<dbReference type="RefSeq" id="WP_219201452.1">
    <property type="nucleotide sequence ID" value="NZ_JAHWQX010000002.1"/>
</dbReference>
<dbReference type="InterPro" id="IPR003593">
    <property type="entry name" value="AAA+_ATPase"/>
</dbReference>
<feature type="region of interest" description="Disordered" evidence="8">
    <location>
        <begin position="256"/>
        <end position="277"/>
    </location>
</feature>
<sequence>MSKLVLRDVRKAYGATVALANGALELAEGEVHVLIGSNGSGKSTLCKIVAGSVRPDGGEVLLDGQPVTVSGPQASHALGIGIFYQELSLAAHRTVAENISLARLPVKGGLFVDRQRARTIAARYIAPFADVVGAGFSPDAEVGSLRADQRQLVEIMKTLASEAPVLIFDEPTSALDRAQVDRFFEELRRLRGEGRSIVFISHRMDEIFNIGDRVTVIRDGRTVATKTIAETNQAEVIAAMVGENREFAIPATSDEGAATGNELQAPDGAPQSEGESARPVALQVENLTGSGFADVSFSLHEGEILGFGGLHGQGQSAVLRALYGTDTTLSGTISLAGRQSEVSSPRRAIREGFGYVSGDRGRDGVISGRPILENVMPVHFVKSRRPLAVPSRLNEQAIPALSALRTKFATLMHPISSLSGGNQQKVVIARWLIDRPRVLLLDDPTKGIDLSTKTELFALIRELAAEGMAILLYSSEDAELLGNADRILVFNGGAISRELQGAARTRFNLYEAAYSAAERAAS</sequence>
<dbReference type="InterPro" id="IPR003439">
    <property type="entry name" value="ABC_transporter-like_ATP-bd"/>
</dbReference>
<accession>A0ABS6WNL7</accession>
<evidence type="ECO:0000313" key="10">
    <source>
        <dbReference type="EMBL" id="MBW3097552.1"/>
    </source>
</evidence>
<dbReference type="InterPro" id="IPR017871">
    <property type="entry name" value="ABC_transporter-like_CS"/>
</dbReference>